<dbReference type="InterPro" id="IPR051159">
    <property type="entry name" value="Hexapeptide_acetyltransf"/>
</dbReference>
<evidence type="ECO:0000256" key="1">
    <source>
        <dbReference type="ARBA" id="ARBA00007274"/>
    </source>
</evidence>
<keyword evidence="4" id="KW-1185">Reference proteome</keyword>
<name>A0A9X4KVD2_9BACL</name>
<keyword evidence="3" id="KW-0012">Acyltransferase</keyword>
<evidence type="ECO:0000313" key="3">
    <source>
        <dbReference type="EMBL" id="MDG0811834.1"/>
    </source>
</evidence>
<proteinExistence type="inferred from homology"/>
<dbReference type="Gene3D" id="2.160.10.10">
    <property type="entry name" value="Hexapeptide repeat proteins"/>
    <property type="match status" value="1"/>
</dbReference>
<keyword evidence="2" id="KW-0808">Transferase</keyword>
<dbReference type="InterPro" id="IPR001451">
    <property type="entry name" value="Hexapep"/>
</dbReference>
<dbReference type="SUPFAM" id="SSF51161">
    <property type="entry name" value="Trimeric LpxA-like enzymes"/>
    <property type="match status" value="1"/>
</dbReference>
<dbReference type="AlphaFoldDB" id="A0A9X4KVD2"/>
<dbReference type="EMBL" id="JAPDIA010000007">
    <property type="protein sequence ID" value="MDG0811834.1"/>
    <property type="molecule type" value="Genomic_DNA"/>
</dbReference>
<sequence>MGLKFWRAKMLYVLTGRNMNHIINCFRKNGVNIGEGCNIYSDLLTSEPYLITIKNNVTISNDVQFITHDSSVCKVIPDLSDFFGEISIGDNCFIGARSILLPGVTLANNIIVGAGSVVTKSFYEEGILIAGNPAKKISDVEVFKEKVMEHGFNITLLSPQEKRSLLLNNKNMFLKK</sequence>
<dbReference type="CDD" id="cd04647">
    <property type="entry name" value="LbH_MAT_like"/>
    <property type="match status" value="1"/>
</dbReference>
<dbReference type="InterPro" id="IPR011004">
    <property type="entry name" value="Trimer_LpxA-like_sf"/>
</dbReference>
<dbReference type="RefSeq" id="WP_277534679.1">
    <property type="nucleotide sequence ID" value="NZ_JAPDIA010000007.1"/>
</dbReference>
<comment type="similarity">
    <text evidence="1">Belongs to the transferase hexapeptide repeat family.</text>
</comment>
<gene>
    <name evidence="3" type="ORF">OMP40_22520</name>
</gene>
<dbReference type="PANTHER" id="PTHR23416">
    <property type="entry name" value="SIALIC ACID SYNTHASE-RELATED"/>
    <property type="match status" value="1"/>
</dbReference>
<protein>
    <submittedName>
        <fullName evidence="3">Acyltransferase</fullName>
    </submittedName>
</protein>
<dbReference type="Pfam" id="PF14602">
    <property type="entry name" value="Hexapep_2"/>
    <property type="match status" value="1"/>
</dbReference>
<dbReference type="GO" id="GO:0008374">
    <property type="term" value="F:O-acyltransferase activity"/>
    <property type="evidence" value="ECO:0007669"/>
    <property type="project" value="TreeGrafter"/>
</dbReference>
<organism evidence="3 4">
    <name type="scientific">Cohnella rhizosphaerae</name>
    <dbReference type="NCBI Taxonomy" id="1457232"/>
    <lineage>
        <taxon>Bacteria</taxon>
        <taxon>Bacillati</taxon>
        <taxon>Bacillota</taxon>
        <taxon>Bacilli</taxon>
        <taxon>Bacillales</taxon>
        <taxon>Paenibacillaceae</taxon>
        <taxon>Cohnella</taxon>
    </lineage>
</organism>
<evidence type="ECO:0000313" key="4">
    <source>
        <dbReference type="Proteomes" id="UP001153404"/>
    </source>
</evidence>
<dbReference type="Proteomes" id="UP001153404">
    <property type="component" value="Unassembled WGS sequence"/>
</dbReference>
<dbReference type="PANTHER" id="PTHR23416:SF23">
    <property type="entry name" value="ACETYLTRANSFERASE C18B11.09C-RELATED"/>
    <property type="match status" value="1"/>
</dbReference>
<evidence type="ECO:0000256" key="2">
    <source>
        <dbReference type="ARBA" id="ARBA00022679"/>
    </source>
</evidence>
<reference evidence="3" key="1">
    <citation type="submission" date="2022-10" db="EMBL/GenBank/DDBJ databases">
        <title>Comparative genomic analysis of Cohnella hashimotonis sp. nov., isolated from the International Space Station.</title>
        <authorList>
            <person name="Simpson A."/>
            <person name="Venkateswaran K."/>
        </authorList>
    </citation>
    <scope>NUCLEOTIDE SEQUENCE</scope>
    <source>
        <strain evidence="3">DSM 28161</strain>
    </source>
</reference>
<accession>A0A9X4KVD2</accession>
<comment type="caution">
    <text evidence="3">The sequence shown here is derived from an EMBL/GenBank/DDBJ whole genome shotgun (WGS) entry which is preliminary data.</text>
</comment>